<dbReference type="InterPro" id="IPR037464">
    <property type="entry name" value="Taspase1"/>
</dbReference>
<evidence type="ECO:0000256" key="1">
    <source>
        <dbReference type="PIRSR" id="PIRSR600246-1"/>
    </source>
</evidence>
<evidence type="ECO:0000313" key="3">
    <source>
        <dbReference type="EMBL" id="KIM45245.1"/>
    </source>
</evidence>
<dbReference type="InterPro" id="IPR029055">
    <property type="entry name" value="Ntn_hydrolases_N"/>
</dbReference>
<name>A0A0C3C8R9_HEBCY</name>
<protein>
    <recommendedName>
        <fullName evidence="5">N-terminal nucleophile aminohydrolase</fullName>
    </recommendedName>
</protein>
<dbReference type="Pfam" id="PF01112">
    <property type="entry name" value="Asparaginase_2"/>
    <property type="match status" value="1"/>
</dbReference>
<evidence type="ECO:0000256" key="2">
    <source>
        <dbReference type="PIRSR" id="PIRSR600246-3"/>
    </source>
</evidence>
<dbReference type="CDD" id="cd04514">
    <property type="entry name" value="Taspase1_like"/>
    <property type="match status" value="1"/>
</dbReference>
<proteinExistence type="predicted"/>
<gene>
    <name evidence="3" type="ORF">M413DRAFT_65932</name>
</gene>
<accession>A0A0C3C8R9</accession>
<dbReference type="HOGENOM" id="CLU_021603_5_0_1"/>
<dbReference type="GO" id="GO:0051604">
    <property type="term" value="P:protein maturation"/>
    <property type="evidence" value="ECO:0007669"/>
    <property type="project" value="TreeGrafter"/>
</dbReference>
<keyword evidence="4" id="KW-1185">Reference proteome</keyword>
<dbReference type="GO" id="GO:0004298">
    <property type="term" value="F:threonine-type endopeptidase activity"/>
    <property type="evidence" value="ECO:0007669"/>
    <property type="project" value="InterPro"/>
</dbReference>
<feature type="active site" description="Nucleophile" evidence="1">
    <location>
        <position position="186"/>
    </location>
</feature>
<sequence>MSPISFIAVHGGAGIHSSKNEKKIKQSLRKYALWSISTSFSSTSLDMVEHAIMVLEDEEEMNAGYGSNLTLDGTVECDAAIASGCGDYFGSVGAVSGIKNPIRLARSVLEYSRRPDKLGRVPPLTLVSSGAERFATGNHIETVSPEALISPHAYEVWRKWKQRLESSDKEPLTAGDEESLADIQDTVGAIAFHEQDGLASGVSSGGLLLKYPGRVGEASVFGAGCWANQTQRSSRIMGMACSVSGTGEHIVRANFARKLGDALNQFSDKESNEPPDPHVVLNRALVEFWESCRERREEVPSVGVILFTAEDNNEVRLWCAFTTASMAIGYASSEKPKPKAVILRHPNPHGGGKPQIYVTSLSI</sequence>
<dbReference type="Proteomes" id="UP000053424">
    <property type="component" value="Unassembled WGS sequence"/>
</dbReference>
<dbReference type="PANTHER" id="PTHR10188">
    <property type="entry name" value="L-ASPARAGINASE"/>
    <property type="match status" value="1"/>
</dbReference>
<dbReference type="PANTHER" id="PTHR10188:SF8">
    <property type="entry name" value="THREONINE ASPARTASE 1"/>
    <property type="match status" value="1"/>
</dbReference>
<reference evidence="4" key="2">
    <citation type="submission" date="2015-01" db="EMBL/GenBank/DDBJ databases">
        <title>Evolutionary Origins and Diversification of the Mycorrhizal Mutualists.</title>
        <authorList>
            <consortium name="DOE Joint Genome Institute"/>
            <consortium name="Mycorrhizal Genomics Consortium"/>
            <person name="Kohler A."/>
            <person name="Kuo A."/>
            <person name="Nagy L.G."/>
            <person name="Floudas D."/>
            <person name="Copeland A."/>
            <person name="Barry K.W."/>
            <person name="Cichocki N."/>
            <person name="Veneault-Fourrey C."/>
            <person name="LaButti K."/>
            <person name="Lindquist E.A."/>
            <person name="Lipzen A."/>
            <person name="Lundell T."/>
            <person name="Morin E."/>
            <person name="Murat C."/>
            <person name="Riley R."/>
            <person name="Ohm R."/>
            <person name="Sun H."/>
            <person name="Tunlid A."/>
            <person name="Henrissat B."/>
            <person name="Grigoriev I.V."/>
            <person name="Hibbett D.S."/>
            <person name="Martin F."/>
        </authorList>
    </citation>
    <scope>NUCLEOTIDE SEQUENCE [LARGE SCALE GENOMIC DNA]</scope>
    <source>
        <strain evidence="4">h7</strain>
    </source>
</reference>
<feature type="site" description="Cleavage; by autolysis" evidence="2">
    <location>
        <begin position="185"/>
        <end position="186"/>
    </location>
</feature>
<reference evidence="3 4" key="1">
    <citation type="submission" date="2014-04" db="EMBL/GenBank/DDBJ databases">
        <authorList>
            <consortium name="DOE Joint Genome Institute"/>
            <person name="Kuo A."/>
            <person name="Gay G."/>
            <person name="Dore J."/>
            <person name="Kohler A."/>
            <person name="Nagy L.G."/>
            <person name="Floudas D."/>
            <person name="Copeland A."/>
            <person name="Barry K.W."/>
            <person name="Cichocki N."/>
            <person name="Veneault-Fourrey C."/>
            <person name="LaButti K."/>
            <person name="Lindquist E.A."/>
            <person name="Lipzen A."/>
            <person name="Lundell T."/>
            <person name="Morin E."/>
            <person name="Murat C."/>
            <person name="Sun H."/>
            <person name="Tunlid A."/>
            <person name="Henrissat B."/>
            <person name="Grigoriev I.V."/>
            <person name="Hibbett D.S."/>
            <person name="Martin F."/>
            <person name="Nordberg H.P."/>
            <person name="Cantor M.N."/>
            <person name="Hua S.X."/>
        </authorList>
    </citation>
    <scope>NUCLEOTIDE SEQUENCE [LARGE SCALE GENOMIC DNA]</scope>
    <source>
        <strain evidence="4">h7</strain>
    </source>
</reference>
<organism evidence="3 4">
    <name type="scientific">Hebeloma cylindrosporum</name>
    <dbReference type="NCBI Taxonomy" id="76867"/>
    <lineage>
        <taxon>Eukaryota</taxon>
        <taxon>Fungi</taxon>
        <taxon>Dikarya</taxon>
        <taxon>Basidiomycota</taxon>
        <taxon>Agaricomycotina</taxon>
        <taxon>Agaricomycetes</taxon>
        <taxon>Agaricomycetidae</taxon>
        <taxon>Agaricales</taxon>
        <taxon>Agaricineae</taxon>
        <taxon>Hymenogastraceae</taxon>
        <taxon>Hebeloma</taxon>
    </lineage>
</organism>
<evidence type="ECO:0000313" key="4">
    <source>
        <dbReference type="Proteomes" id="UP000053424"/>
    </source>
</evidence>
<dbReference type="InterPro" id="IPR000246">
    <property type="entry name" value="Peptidase_T2"/>
</dbReference>
<dbReference type="Gene3D" id="3.60.20.30">
    <property type="entry name" value="(Glycosyl)asparaginase"/>
    <property type="match status" value="1"/>
</dbReference>
<dbReference type="SUPFAM" id="SSF56235">
    <property type="entry name" value="N-terminal nucleophile aminohydrolases (Ntn hydrolases)"/>
    <property type="match status" value="1"/>
</dbReference>
<dbReference type="AlphaFoldDB" id="A0A0C3C8R9"/>
<dbReference type="STRING" id="686832.A0A0C3C8R9"/>
<dbReference type="OrthoDB" id="77601at2759"/>
<dbReference type="GO" id="GO:0005737">
    <property type="term" value="C:cytoplasm"/>
    <property type="evidence" value="ECO:0007669"/>
    <property type="project" value="TreeGrafter"/>
</dbReference>
<evidence type="ECO:0008006" key="5">
    <source>
        <dbReference type="Google" id="ProtNLM"/>
    </source>
</evidence>
<dbReference type="EMBL" id="KN831772">
    <property type="protein sequence ID" value="KIM45245.1"/>
    <property type="molecule type" value="Genomic_DNA"/>
</dbReference>